<dbReference type="EMBL" id="MWBQ01000231">
    <property type="protein sequence ID" value="OQA54019.1"/>
    <property type="molecule type" value="Genomic_DNA"/>
</dbReference>
<evidence type="ECO:0000313" key="10">
    <source>
        <dbReference type="EMBL" id="OQA54019.1"/>
    </source>
</evidence>
<gene>
    <name evidence="10" type="primary">ydcV</name>
    <name evidence="10" type="ORF">BWY41_02294</name>
</gene>
<dbReference type="CDD" id="cd06261">
    <property type="entry name" value="TM_PBP2"/>
    <property type="match status" value="1"/>
</dbReference>
<dbReference type="PANTHER" id="PTHR43848">
    <property type="entry name" value="PUTRESCINE TRANSPORT SYSTEM PERMEASE PROTEIN POTI"/>
    <property type="match status" value="1"/>
</dbReference>
<keyword evidence="4" id="KW-1003">Cell membrane</keyword>
<dbReference type="SUPFAM" id="SSF161098">
    <property type="entry name" value="MetI-like"/>
    <property type="match status" value="1"/>
</dbReference>
<feature type="transmembrane region" description="Helical" evidence="8">
    <location>
        <begin position="239"/>
        <end position="258"/>
    </location>
</feature>
<accession>A0A1V5SHK1</accession>
<evidence type="ECO:0000256" key="7">
    <source>
        <dbReference type="ARBA" id="ARBA00023136"/>
    </source>
</evidence>
<keyword evidence="7 8" id="KW-0472">Membrane</keyword>
<evidence type="ECO:0000256" key="6">
    <source>
        <dbReference type="ARBA" id="ARBA00022989"/>
    </source>
</evidence>
<keyword evidence="5 8" id="KW-0812">Transmembrane</keyword>
<comment type="caution">
    <text evidence="10">The sequence shown here is derived from an EMBL/GenBank/DDBJ whole genome shotgun (WGS) entry which is preliminary data.</text>
</comment>
<feature type="transmembrane region" description="Helical" evidence="8">
    <location>
        <begin position="108"/>
        <end position="130"/>
    </location>
</feature>
<keyword evidence="3 8" id="KW-0813">Transport</keyword>
<dbReference type="InterPro" id="IPR000515">
    <property type="entry name" value="MetI-like"/>
</dbReference>
<feature type="transmembrane region" description="Helical" evidence="8">
    <location>
        <begin position="194"/>
        <end position="216"/>
    </location>
</feature>
<dbReference type="GO" id="GO:0005886">
    <property type="term" value="C:plasma membrane"/>
    <property type="evidence" value="ECO:0007669"/>
    <property type="project" value="UniProtKB-SubCell"/>
</dbReference>
<feature type="transmembrane region" description="Helical" evidence="8">
    <location>
        <begin position="76"/>
        <end position="96"/>
    </location>
</feature>
<evidence type="ECO:0000259" key="9">
    <source>
        <dbReference type="PROSITE" id="PS50928"/>
    </source>
</evidence>
<feature type="transmembrane region" description="Helical" evidence="8">
    <location>
        <begin position="136"/>
        <end position="158"/>
    </location>
</feature>
<comment type="subcellular location">
    <subcellularLocation>
        <location evidence="1 8">Cell membrane</location>
        <topology evidence="1 8">Multi-pass membrane protein</topology>
    </subcellularLocation>
</comment>
<dbReference type="AlphaFoldDB" id="A0A1V5SHK1"/>
<dbReference type="InterPro" id="IPR035906">
    <property type="entry name" value="MetI-like_sf"/>
</dbReference>
<evidence type="ECO:0000256" key="4">
    <source>
        <dbReference type="ARBA" id="ARBA00022475"/>
    </source>
</evidence>
<dbReference type="Proteomes" id="UP000485569">
    <property type="component" value="Unassembled WGS sequence"/>
</dbReference>
<proteinExistence type="inferred from homology"/>
<dbReference type="PANTHER" id="PTHR43848:SF2">
    <property type="entry name" value="PUTRESCINE TRANSPORT SYSTEM PERMEASE PROTEIN POTI"/>
    <property type="match status" value="1"/>
</dbReference>
<name>A0A1V5SHK1_9BACT</name>
<dbReference type="Pfam" id="PF00528">
    <property type="entry name" value="BPD_transp_1"/>
    <property type="match status" value="1"/>
</dbReference>
<evidence type="ECO:0000256" key="2">
    <source>
        <dbReference type="ARBA" id="ARBA00007069"/>
    </source>
</evidence>
<dbReference type="Gene3D" id="1.10.3720.10">
    <property type="entry name" value="MetI-like"/>
    <property type="match status" value="1"/>
</dbReference>
<dbReference type="PROSITE" id="PS50928">
    <property type="entry name" value="ABC_TM1"/>
    <property type="match status" value="1"/>
</dbReference>
<evidence type="ECO:0000256" key="3">
    <source>
        <dbReference type="ARBA" id="ARBA00022448"/>
    </source>
</evidence>
<protein>
    <submittedName>
        <fullName evidence="10">Inner membrane ABC transporter permease protein YdcV</fullName>
    </submittedName>
</protein>
<dbReference type="GO" id="GO:0055085">
    <property type="term" value="P:transmembrane transport"/>
    <property type="evidence" value="ECO:0007669"/>
    <property type="project" value="InterPro"/>
</dbReference>
<dbReference type="InterPro" id="IPR051789">
    <property type="entry name" value="Bact_Polyamine_Transport"/>
</dbReference>
<comment type="similarity">
    <text evidence="2">Belongs to the binding-protein-dependent transport system permease family. CysTW subfamily.</text>
</comment>
<evidence type="ECO:0000256" key="8">
    <source>
        <dbReference type="RuleBase" id="RU363032"/>
    </source>
</evidence>
<feature type="domain" description="ABC transmembrane type-1" evidence="9">
    <location>
        <begin position="70"/>
        <end position="257"/>
    </location>
</feature>
<keyword evidence="6 8" id="KW-1133">Transmembrane helix</keyword>
<reference evidence="10" key="1">
    <citation type="submission" date="2017-02" db="EMBL/GenBank/DDBJ databases">
        <title>Delving into the versatile metabolic prowess of the omnipresent phylum Bacteroidetes.</title>
        <authorList>
            <person name="Nobu M.K."/>
            <person name="Mei R."/>
            <person name="Narihiro T."/>
            <person name="Kuroda K."/>
            <person name="Liu W.-T."/>
        </authorList>
    </citation>
    <scope>NUCLEOTIDE SEQUENCE</scope>
    <source>
        <strain evidence="10">ADurb.Bin276</strain>
    </source>
</reference>
<evidence type="ECO:0000256" key="1">
    <source>
        <dbReference type="ARBA" id="ARBA00004651"/>
    </source>
</evidence>
<feature type="transmembrane region" description="Helical" evidence="8">
    <location>
        <begin position="20"/>
        <end position="40"/>
    </location>
</feature>
<evidence type="ECO:0000256" key="5">
    <source>
        <dbReference type="ARBA" id="ARBA00022692"/>
    </source>
</evidence>
<organism evidence="10">
    <name type="scientific">Candidatus Atribacter allofermentans</name>
    <dbReference type="NCBI Taxonomy" id="1852833"/>
    <lineage>
        <taxon>Bacteria</taxon>
        <taxon>Pseudomonadati</taxon>
        <taxon>Atribacterota</taxon>
        <taxon>Atribacteria</taxon>
        <taxon>Atribacterales</taxon>
        <taxon>Atribacteraceae</taxon>
        <taxon>Atribacter</taxon>
    </lineage>
</organism>
<sequence>MKKTSNLKSKNKSFPFLSIYGTLVYFYLYFPLLVVFVYSLNSSRSTMKFEGITFDWYMKLFQNKELLNSLFHSLQVSGLAVLFAVVMGTSGALFLNRIEFKGKDFFRTLAMLPIILPGIIVGLSLLIFFLNLKLQLSMWTVILGHMSFTTPVVMFQVLARLARLSRNLENAAMDLGANPFQAFIYVTFPMIKRAVIGGALLAFTMSFDEIIITYFLTSTYNTLPIYLYGMLRFGLSPEVYAISTVVLGLSILLIILMAKYTGSGEESIVVR</sequence>